<gene>
    <name evidence="2" type="ORF">GCM10009726_07270</name>
</gene>
<feature type="compositionally biased region" description="Basic residues" evidence="1">
    <location>
        <begin position="103"/>
        <end position="114"/>
    </location>
</feature>
<evidence type="ECO:0008006" key="4">
    <source>
        <dbReference type="Google" id="ProtNLM"/>
    </source>
</evidence>
<reference evidence="2 3" key="1">
    <citation type="journal article" date="2019" name="Int. J. Syst. Evol. Microbiol.">
        <title>The Global Catalogue of Microorganisms (GCM) 10K type strain sequencing project: providing services to taxonomists for standard genome sequencing and annotation.</title>
        <authorList>
            <consortium name="The Broad Institute Genomics Platform"/>
            <consortium name="The Broad Institute Genome Sequencing Center for Infectious Disease"/>
            <person name="Wu L."/>
            <person name="Ma J."/>
        </authorList>
    </citation>
    <scope>NUCLEOTIDE SEQUENCE [LARGE SCALE GENOMIC DNA]</scope>
    <source>
        <strain evidence="2 3">JCM 13813</strain>
    </source>
</reference>
<dbReference type="EMBL" id="BAAAMQ010000007">
    <property type="protein sequence ID" value="GAA2098401.1"/>
    <property type="molecule type" value="Genomic_DNA"/>
</dbReference>
<evidence type="ECO:0000256" key="1">
    <source>
        <dbReference type="SAM" id="MobiDB-lite"/>
    </source>
</evidence>
<sequence length="114" mass="12418">MYVEKDDLQGEDGRMDGGAATAPGGESLQINRSEEGKSWETVAWDGYAVPQLVLTEFYPGATKFSAGSFSGRPREGSQELGDDDFTGSPRTRDCSTPAGRSDRLRRRRAGPTRK</sequence>
<feature type="region of interest" description="Disordered" evidence="1">
    <location>
        <begin position="65"/>
        <end position="114"/>
    </location>
</feature>
<feature type="region of interest" description="Disordered" evidence="1">
    <location>
        <begin position="1"/>
        <end position="36"/>
    </location>
</feature>
<feature type="compositionally biased region" description="Basic and acidic residues" evidence="1">
    <location>
        <begin position="1"/>
        <end position="15"/>
    </location>
</feature>
<proteinExistence type="predicted"/>
<organism evidence="2 3">
    <name type="scientific">Nocardioides furvisabuli</name>
    <dbReference type="NCBI Taxonomy" id="375542"/>
    <lineage>
        <taxon>Bacteria</taxon>
        <taxon>Bacillati</taxon>
        <taxon>Actinomycetota</taxon>
        <taxon>Actinomycetes</taxon>
        <taxon>Propionibacteriales</taxon>
        <taxon>Nocardioidaceae</taxon>
        <taxon>Nocardioides</taxon>
    </lineage>
</organism>
<protein>
    <recommendedName>
        <fullName evidence="4">F5/8 type C domain-containing protein</fullName>
    </recommendedName>
</protein>
<dbReference type="Proteomes" id="UP001501161">
    <property type="component" value="Unassembled WGS sequence"/>
</dbReference>
<accession>A0ABN2WSS2</accession>
<comment type="caution">
    <text evidence="2">The sequence shown here is derived from an EMBL/GenBank/DDBJ whole genome shotgun (WGS) entry which is preliminary data.</text>
</comment>
<name>A0ABN2WSS2_9ACTN</name>
<evidence type="ECO:0000313" key="2">
    <source>
        <dbReference type="EMBL" id="GAA2098401.1"/>
    </source>
</evidence>
<keyword evidence="3" id="KW-1185">Reference proteome</keyword>
<evidence type="ECO:0000313" key="3">
    <source>
        <dbReference type="Proteomes" id="UP001501161"/>
    </source>
</evidence>